<keyword evidence="10" id="KW-1185">Reference proteome</keyword>
<keyword evidence="2 7" id="KW-0812">Transmembrane</keyword>
<dbReference type="GO" id="GO:0016020">
    <property type="term" value="C:membrane"/>
    <property type="evidence" value="ECO:0007669"/>
    <property type="project" value="UniProtKB-SubCell"/>
</dbReference>
<keyword evidence="3 7" id="KW-1133">Transmembrane helix</keyword>
<dbReference type="Pfam" id="PF20684">
    <property type="entry name" value="Fung_rhodopsin"/>
    <property type="match status" value="1"/>
</dbReference>
<dbReference type="PANTHER" id="PTHR33048">
    <property type="entry name" value="PTH11-LIKE INTEGRAL MEMBRANE PROTEIN (AFU_ORTHOLOGUE AFUA_5G11245)"/>
    <property type="match status" value="1"/>
</dbReference>
<dbReference type="AlphaFoldDB" id="A0A2B7WKF7"/>
<comment type="similarity">
    <text evidence="5">Belongs to the SAT4 family.</text>
</comment>
<feature type="transmembrane region" description="Helical" evidence="7">
    <location>
        <begin position="191"/>
        <end position="215"/>
    </location>
</feature>
<keyword evidence="4 7" id="KW-0472">Membrane</keyword>
<evidence type="ECO:0000313" key="9">
    <source>
        <dbReference type="EMBL" id="PGG96991.1"/>
    </source>
</evidence>
<proteinExistence type="inferred from homology"/>
<dbReference type="InterPro" id="IPR052337">
    <property type="entry name" value="SAT4-like"/>
</dbReference>
<feature type="transmembrane region" description="Helical" evidence="7">
    <location>
        <begin position="267"/>
        <end position="289"/>
    </location>
</feature>
<evidence type="ECO:0000313" key="10">
    <source>
        <dbReference type="Proteomes" id="UP000224080"/>
    </source>
</evidence>
<organism evidence="9 10">
    <name type="scientific">Blastomyces parvus</name>
    <dbReference type="NCBI Taxonomy" id="2060905"/>
    <lineage>
        <taxon>Eukaryota</taxon>
        <taxon>Fungi</taxon>
        <taxon>Dikarya</taxon>
        <taxon>Ascomycota</taxon>
        <taxon>Pezizomycotina</taxon>
        <taxon>Eurotiomycetes</taxon>
        <taxon>Eurotiomycetidae</taxon>
        <taxon>Onygenales</taxon>
        <taxon>Ajellomycetaceae</taxon>
        <taxon>Blastomyces</taxon>
    </lineage>
</organism>
<evidence type="ECO:0000256" key="4">
    <source>
        <dbReference type="ARBA" id="ARBA00023136"/>
    </source>
</evidence>
<reference evidence="9 10" key="1">
    <citation type="submission" date="2017-10" db="EMBL/GenBank/DDBJ databases">
        <title>Comparative genomics in systemic dimorphic fungi from Ajellomycetaceae.</title>
        <authorList>
            <person name="Munoz J.F."/>
            <person name="Mcewen J.G."/>
            <person name="Clay O.K."/>
            <person name="Cuomo C.A."/>
        </authorList>
    </citation>
    <scope>NUCLEOTIDE SEQUENCE [LARGE SCALE GENOMIC DNA]</scope>
    <source>
        <strain evidence="9 10">UAMH130</strain>
    </source>
</reference>
<dbReference type="OrthoDB" id="5329176at2759"/>
<feature type="transmembrane region" description="Helical" evidence="7">
    <location>
        <begin position="123"/>
        <end position="142"/>
    </location>
</feature>
<dbReference type="STRING" id="2060905.A0A2B7WKF7"/>
<gene>
    <name evidence="9" type="ORF">GX51_07540</name>
</gene>
<feature type="transmembrane region" description="Helical" evidence="7">
    <location>
        <begin position="6"/>
        <end position="30"/>
    </location>
</feature>
<evidence type="ECO:0000256" key="7">
    <source>
        <dbReference type="SAM" id="Phobius"/>
    </source>
</evidence>
<evidence type="ECO:0000259" key="8">
    <source>
        <dbReference type="Pfam" id="PF20684"/>
    </source>
</evidence>
<comment type="caution">
    <text evidence="9">The sequence shown here is derived from an EMBL/GenBank/DDBJ whole genome shotgun (WGS) entry which is preliminary data.</text>
</comment>
<dbReference type="PANTHER" id="PTHR33048:SF108">
    <property type="entry name" value="INTEGRAL MEMBRANE PROTEIN"/>
    <property type="match status" value="1"/>
</dbReference>
<feature type="domain" description="Rhodopsin" evidence="8">
    <location>
        <begin position="26"/>
        <end position="291"/>
    </location>
</feature>
<accession>A0A2B7WKF7</accession>
<feature type="region of interest" description="Disordered" evidence="6">
    <location>
        <begin position="302"/>
        <end position="394"/>
    </location>
</feature>
<dbReference type="EMBL" id="PDNC01000156">
    <property type="protein sequence ID" value="PGG96991.1"/>
    <property type="molecule type" value="Genomic_DNA"/>
</dbReference>
<dbReference type="Proteomes" id="UP000224080">
    <property type="component" value="Unassembled WGS sequence"/>
</dbReference>
<feature type="transmembrane region" description="Helical" evidence="7">
    <location>
        <begin position="227"/>
        <end position="247"/>
    </location>
</feature>
<evidence type="ECO:0000256" key="3">
    <source>
        <dbReference type="ARBA" id="ARBA00022989"/>
    </source>
</evidence>
<evidence type="ECO:0000256" key="2">
    <source>
        <dbReference type="ARBA" id="ARBA00022692"/>
    </source>
</evidence>
<evidence type="ECO:0000256" key="1">
    <source>
        <dbReference type="ARBA" id="ARBA00004141"/>
    </source>
</evidence>
<sequence length="418" mass="46176">MVETIQPRAIALVCTFQAITFIFVGLRLYSRRIFRDFGWDDVLILIAFLLSIVHAVGEYAMIKYDFLGYHVWDVPPTTMEFRATGKLFTFIAGMSYNPPLSLIRASITLFLLRVAESKRTIRISLYLIFAANLLQFVVFFVVELCQCLPVKYFWDFERMDLAAQQRAGADKNGMKDGKLVTGGKCINKPRFYVGAAIVYIILDFWLLCLPIILLWNLNIPRRRKTTAVIVLSMGGVTAFLATTRLVIMKKQWEAPPGSDYTYTSTSGISVAEMNVGIWTAAAPALNHLFARLFPRIWKRYGHKSSSRSPGPDEQLADDTIGGHPVNGAKRSRGMGPTGGGPVMPIITSGISLGTLGRGRSTQDRPPNDNSGEDLSLFGFDENQSDSQADGASIIARGGRSVSTLSSHQGYVKPASVEP</sequence>
<evidence type="ECO:0000256" key="6">
    <source>
        <dbReference type="SAM" id="MobiDB-lite"/>
    </source>
</evidence>
<evidence type="ECO:0000256" key="5">
    <source>
        <dbReference type="ARBA" id="ARBA00038359"/>
    </source>
</evidence>
<feature type="region of interest" description="Disordered" evidence="6">
    <location>
        <begin position="399"/>
        <end position="418"/>
    </location>
</feature>
<comment type="subcellular location">
    <subcellularLocation>
        <location evidence="1">Membrane</location>
        <topology evidence="1">Multi-pass membrane protein</topology>
    </subcellularLocation>
</comment>
<name>A0A2B7WKF7_9EURO</name>
<protein>
    <recommendedName>
        <fullName evidence="8">Rhodopsin domain-containing protein</fullName>
    </recommendedName>
</protein>
<feature type="transmembrane region" description="Helical" evidence="7">
    <location>
        <begin position="42"/>
        <end position="62"/>
    </location>
</feature>
<dbReference type="InterPro" id="IPR049326">
    <property type="entry name" value="Rhodopsin_dom_fungi"/>
</dbReference>
<feature type="transmembrane region" description="Helical" evidence="7">
    <location>
        <begin position="87"/>
        <end position="111"/>
    </location>
</feature>